<dbReference type="Proteomes" id="UP000028981">
    <property type="component" value="Unassembled WGS sequence"/>
</dbReference>
<dbReference type="SUPFAM" id="SSF144064">
    <property type="entry name" value="Heme iron utilization protein-like"/>
    <property type="match status" value="1"/>
</dbReference>
<reference evidence="1 2" key="1">
    <citation type="submission" date="2014-08" db="EMBL/GenBank/DDBJ databases">
        <authorList>
            <person name="Hassan Y.I."/>
            <person name="Lepp D."/>
            <person name="Zhou T."/>
        </authorList>
    </citation>
    <scope>NUCLEOTIDE SEQUENCE [LARGE SCALE GENOMIC DNA]</scope>
    <source>
        <strain evidence="1 2">IFO13584</strain>
    </source>
</reference>
<accession>A0A087M2G1</accession>
<sequence>MTTNRREILPVPPASVIRKLPAMGDLMITAKRNGATHERIGTVETVSIEDGWLVCGGAAHNSRIDPTLITSVIIDRTSVMQEKVYPRIDFRRGEEVLFSVVGFAGLEPFDAALAEFGPGEVLPEEPKEPRAKREEAVLDDPGAATLQAALEAGTTVTIGLWRRGFEQEWTGVIESVKPAMGFINVMRPDFHLHLLGGTVAGWNDGAALDADGKPTGLWLAQGEKAAVA</sequence>
<gene>
    <name evidence="1" type="ORF">JP75_12045</name>
</gene>
<keyword evidence="2" id="KW-1185">Reference proteome</keyword>
<dbReference type="RefSeq" id="WP_035082957.1">
    <property type="nucleotide sequence ID" value="NZ_JQGC01000009.1"/>
</dbReference>
<name>A0A087M2G1_9HYPH</name>
<dbReference type="EMBL" id="JQGC01000009">
    <property type="protein sequence ID" value="KFL31064.1"/>
    <property type="molecule type" value="Genomic_DNA"/>
</dbReference>
<dbReference type="AlphaFoldDB" id="A0A087M2G1"/>
<dbReference type="OrthoDB" id="316630at2"/>
<evidence type="ECO:0008006" key="3">
    <source>
        <dbReference type="Google" id="ProtNLM"/>
    </source>
</evidence>
<protein>
    <recommendedName>
        <fullName evidence="3">Haemin-degrading HemS/ChuX domain-containing protein</fullName>
    </recommendedName>
</protein>
<organism evidence="1 2">
    <name type="scientific">Devosia riboflavina</name>
    <dbReference type="NCBI Taxonomy" id="46914"/>
    <lineage>
        <taxon>Bacteria</taxon>
        <taxon>Pseudomonadati</taxon>
        <taxon>Pseudomonadota</taxon>
        <taxon>Alphaproteobacteria</taxon>
        <taxon>Hyphomicrobiales</taxon>
        <taxon>Devosiaceae</taxon>
        <taxon>Devosia</taxon>
    </lineage>
</organism>
<comment type="caution">
    <text evidence="1">The sequence shown here is derived from an EMBL/GenBank/DDBJ whole genome shotgun (WGS) entry which is preliminary data.</text>
</comment>
<evidence type="ECO:0000313" key="2">
    <source>
        <dbReference type="Proteomes" id="UP000028981"/>
    </source>
</evidence>
<evidence type="ECO:0000313" key="1">
    <source>
        <dbReference type="EMBL" id="KFL31064.1"/>
    </source>
</evidence>
<dbReference type="STRING" id="46914.JP75_12045"/>
<proteinExistence type="predicted"/>